<evidence type="ECO:0000313" key="12">
    <source>
        <dbReference type="EMBL" id="TJZ81711.1"/>
    </source>
</evidence>
<evidence type="ECO:0000256" key="6">
    <source>
        <dbReference type="ARBA" id="ARBA00023125"/>
    </source>
</evidence>
<evidence type="ECO:0000256" key="3">
    <source>
        <dbReference type="ARBA" id="ARBA00022618"/>
    </source>
</evidence>
<sequence>MADIDEIRRAADTFTERLRHEPIREFYGRSRGKRLPADPVESFRRTVAKRINATHLLLFTIGQVDMAPPGRVDAGSWTSRLAPDGTQPRMRAVIERYLGLHLEANLGREQSVRHFRDALRRLVLWLREEHPEVTSFEQLTREHAEQFLRWLGEQTGQQTGLPLALSTRRSIVTLLARFVSETASWGWDDVPGRVLFTRGDIPKIAKTVPRFIPDHELVALMDAVEQLTDPYQRAALIVARWSGARRDEIRRLEVNCLDTYPDGHPRLRIPVGKGYTERSIPLHPDAAAVLRPLIELARARGARGLYDPSADRAVEHVFTVRGKLLSKGFLFDLSLKAACTAAGLLDSRGRPTVSAHRFRHTIGTQLAEGGARLQTIMAVLGHRTPHMSLIYASLSDPIVKQQYQDALDRKLDGVSLAGPAAQAMREHRLDPQAVSWLQTNFLKTELELGHCLRLPAEGPCECDLVLTCSKFLTTSDYAPRLRQRLATEHTLIADAATRGWDREVERHQRTADRLTSLLKDLGEEPDACIHHGGPIAGL</sequence>
<dbReference type="CDD" id="cd00397">
    <property type="entry name" value="DNA_BRE_C"/>
    <property type="match status" value="1"/>
</dbReference>
<dbReference type="InterPro" id="IPR002104">
    <property type="entry name" value="Integrase_catalytic"/>
</dbReference>
<dbReference type="EMBL" id="SUMD01000001">
    <property type="protein sequence ID" value="TJZ81711.1"/>
    <property type="molecule type" value="Genomic_DNA"/>
</dbReference>
<evidence type="ECO:0000313" key="13">
    <source>
        <dbReference type="Proteomes" id="UP000305109"/>
    </source>
</evidence>
<keyword evidence="13" id="KW-1185">Reference proteome</keyword>
<feature type="domain" description="Tyr recombinase" evidence="10">
    <location>
        <begin position="207"/>
        <end position="404"/>
    </location>
</feature>
<dbReference type="Gene3D" id="1.10.443.10">
    <property type="entry name" value="Intergrase catalytic core"/>
    <property type="match status" value="1"/>
</dbReference>
<name>A0ABY2RRM0_9NOCA</name>
<dbReference type="PROSITE" id="PS51898">
    <property type="entry name" value="TYR_RECOMBINASE"/>
    <property type="match status" value="1"/>
</dbReference>
<proteinExistence type="predicted"/>
<keyword evidence="2" id="KW-0963">Cytoplasm</keyword>
<evidence type="ECO:0000256" key="4">
    <source>
        <dbReference type="ARBA" id="ARBA00022829"/>
    </source>
</evidence>
<dbReference type="InterPro" id="IPR044068">
    <property type="entry name" value="CB"/>
</dbReference>
<protein>
    <submittedName>
        <fullName evidence="12">Site-specific integrase</fullName>
    </submittedName>
</protein>
<dbReference type="Pfam" id="PF00589">
    <property type="entry name" value="Phage_integrase"/>
    <property type="match status" value="1"/>
</dbReference>
<dbReference type="PANTHER" id="PTHR30349">
    <property type="entry name" value="PHAGE INTEGRASE-RELATED"/>
    <property type="match status" value="1"/>
</dbReference>
<accession>A0ABY2RRM0</accession>
<keyword evidence="8" id="KW-0131">Cell cycle</keyword>
<evidence type="ECO:0000259" key="11">
    <source>
        <dbReference type="PROSITE" id="PS51900"/>
    </source>
</evidence>
<feature type="domain" description="Core-binding (CB)" evidence="11">
    <location>
        <begin position="88"/>
        <end position="183"/>
    </location>
</feature>
<keyword evidence="5" id="KW-0229">DNA integration</keyword>
<evidence type="ECO:0000256" key="2">
    <source>
        <dbReference type="ARBA" id="ARBA00022490"/>
    </source>
</evidence>
<dbReference type="PROSITE" id="PS51900">
    <property type="entry name" value="CB"/>
    <property type="match status" value="1"/>
</dbReference>
<evidence type="ECO:0000256" key="9">
    <source>
        <dbReference type="PROSITE-ProRule" id="PRU01248"/>
    </source>
</evidence>
<keyword evidence="6 9" id="KW-0238">DNA-binding</keyword>
<evidence type="ECO:0000256" key="1">
    <source>
        <dbReference type="ARBA" id="ARBA00004496"/>
    </source>
</evidence>
<dbReference type="InterPro" id="IPR011010">
    <property type="entry name" value="DNA_brk_join_enz"/>
</dbReference>
<organism evidence="12 13">
    <name type="scientific">Rhodococcus oryzae</name>
    <dbReference type="NCBI Taxonomy" id="2571143"/>
    <lineage>
        <taxon>Bacteria</taxon>
        <taxon>Bacillati</taxon>
        <taxon>Actinomycetota</taxon>
        <taxon>Actinomycetes</taxon>
        <taxon>Mycobacteriales</taxon>
        <taxon>Nocardiaceae</taxon>
        <taxon>Rhodococcus</taxon>
    </lineage>
</organism>
<keyword evidence="7" id="KW-0233">DNA recombination</keyword>
<evidence type="ECO:0000256" key="5">
    <source>
        <dbReference type="ARBA" id="ARBA00022908"/>
    </source>
</evidence>
<keyword evidence="4" id="KW-0159">Chromosome partition</keyword>
<keyword evidence="3" id="KW-0132">Cell division</keyword>
<dbReference type="PANTHER" id="PTHR30349:SF77">
    <property type="entry name" value="TYROSINE RECOMBINASE XERC"/>
    <property type="match status" value="1"/>
</dbReference>
<dbReference type="InterPro" id="IPR013762">
    <property type="entry name" value="Integrase-like_cat_sf"/>
</dbReference>
<dbReference type="SUPFAM" id="SSF56349">
    <property type="entry name" value="DNA breaking-rejoining enzymes"/>
    <property type="match status" value="1"/>
</dbReference>
<comment type="subcellular location">
    <subcellularLocation>
        <location evidence="1">Cytoplasm</location>
    </subcellularLocation>
</comment>
<evidence type="ECO:0000256" key="8">
    <source>
        <dbReference type="ARBA" id="ARBA00023306"/>
    </source>
</evidence>
<dbReference type="InterPro" id="IPR050090">
    <property type="entry name" value="Tyrosine_recombinase_XerCD"/>
</dbReference>
<evidence type="ECO:0000256" key="7">
    <source>
        <dbReference type="ARBA" id="ARBA00023172"/>
    </source>
</evidence>
<evidence type="ECO:0000259" key="10">
    <source>
        <dbReference type="PROSITE" id="PS51898"/>
    </source>
</evidence>
<dbReference type="Proteomes" id="UP000305109">
    <property type="component" value="Unassembled WGS sequence"/>
</dbReference>
<reference evidence="12 13" key="1">
    <citation type="submission" date="2019-04" db="EMBL/GenBank/DDBJ databases">
        <title>Rhodococcus oryzae sp. nov., a novel actinomycete isolated from rhizosphere soil of rice (Oryza sativa L.).</title>
        <authorList>
            <person name="Li C."/>
        </authorList>
    </citation>
    <scope>NUCLEOTIDE SEQUENCE [LARGE SCALE GENOMIC DNA]</scope>
    <source>
        <strain evidence="12 13">NEAU-CX67</strain>
    </source>
</reference>
<comment type="caution">
    <text evidence="12">The sequence shown here is derived from an EMBL/GenBank/DDBJ whole genome shotgun (WGS) entry which is preliminary data.</text>
</comment>
<gene>
    <name evidence="12" type="ORF">FCG67_01330</name>
</gene>